<feature type="chain" id="PRO_5039113995" evidence="1">
    <location>
        <begin position="27"/>
        <end position="78"/>
    </location>
</feature>
<dbReference type="Proteomes" id="UP000265361">
    <property type="component" value="Unassembled WGS sequence"/>
</dbReference>
<gene>
    <name evidence="2" type="ORF">DZF97_11000</name>
</gene>
<accession>A0A399PQ88</accession>
<reference evidence="2 3" key="1">
    <citation type="submission" date="2018-08" db="EMBL/GenBank/DDBJ databases">
        <title>Genome Sequence of Clavibacter michiganensis Subspecies type strains, and the Atypical Peach-Colored Strains Isolated from Tomato.</title>
        <authorList>
            <person name="Osdaghi E."/>
            <person name="Portier P."/>
            <person name="Briand M."/>
            <person name="Jacques M.-A."/>
        </authorList>
    </citation>
    <scope>NUCLEOTIDE SEQUENCE [LARGE SCALE GENOMIC DNA]</scope>
    <source>
        <strain evidence="2 3">CFBP 7577</strain>
    </source>
</reference>
<name>A0A399PQ88_9MICO</name>
<sequence>MSISFPRRAKRAIALGLGIVLAGSLAACSSGSGGASADTASADDLAKALDTQSSITVWGWAPAIKPIAEAFEKEHPKI</sequence>
<dbReference type="EMBL" id="QWED01000351">
    <property type="protein sequence ID" value="RIJ08550.1"/>
    <property type="molecule type" value="Genomic_DNA"/>
</dbReference>
<dbReference type="AlphaFoldDB" id="A0A399PQ88"/>
<evidence type="ECO:0000313" key="2">
    <source>
        <dbReference type="EMBL" id="RIJ08550.1"/>
    </source>
</evidence>
<evidence type="ECO:0000313" key="3">
    <source>
        <dbReference type="Proteomes" id="UP000265361"/>
    </source>
</evidence>
<feature type="signal peptide" evidence="1">
    <location>
        <begin position="1"/>
        <end position="26"/>
    </location>
</feature>
<evidence type="ECO:0000256" key="1">
    <source>
        <dbReference type="SAM" id="SignalP"/>
    </source>
</evidence>
<comment type="caution">
    <text evidence="2">The sequence shown here is derived from an EMBL/GenBank/DDBJ whole genome shotgun (WGS) entry which is preliminary data.</text>
</comment>
<dbReference type="PROSITE" id="PS51257">
    <property type="entry name" value="PROKAR_LIPOPROTEIN"/>
    <property type="match status" value="1"/>
</dbReference>
<dbReference type="Gene3D" id="3.40.190.10">
    <property type="entry name" value="Periplasmic binding protein-like II"/>
    <property type="match status" value="1"/>
</dbReference>
<keyword evidence="1" id="KW-0732">Signal</keyword>
<protein>
    <submittedName>
        <fullName evidence="2">Sugar ABC transporter substrate-binding protein</fullName>
    </submittedName>
</protein>
<organism evidence="2 3">
    <name type="scientific">Clavibacter nebraskensis</name>
    <dbReference type="NCBI Taxonomy" id="31963"/>
    <lineage>
        <taxon>Bacteria</taxon>
        <taxon>Bacillati</taxon>
        <taxon>Actinomycetota</taxon>
        <taxon>Actinomycetes</taxon>
        <taxon>Micrococcales</taxon>
        <taxon>Microbacteriaceae</taxon>
        <taxon>Clavibacter</taxon>
    </lineage>
</organism>
<proteinExistence type="predicted"/>
<feature type="non-terminal residue" evidence="2">
    <location>
        <position position="78"/>
    </location>
</feature>